<feature type="domain" description="Nudix hydrolase" evidence="2">
    <location>
        <begin position="6"/>
        <end position="134"/>
    </location>
</feature>
<accession>A0A1F8CLT1</accession>
<dbReference type="InterPro" id="IPR051325">
    <property type="entry name" value="Nudix_hydrolase_domain"/>
</dbReference>
<keyword evidence="1" id="KW-0378">Hydrolase</keyword>
<dbReference type="EMBL" id="MGHS01000010">
    <property type="protein sequence ID" value="OGM77016.1"/>
    <property type="molecule type" value="Genomic_DNA"/>
</dbReference>
<evidence type="ECO:0000313" key="3">
    <source>
        <dbReference type="EMBL" id="OGM77016.1"/>
    </source>
</evidence>
<dbReference type="STRING" id="1802532.A2210_02835"/>
<dbReference type="GO" id="GO:0004081">
    <property type="term" value="F:bis(5'-nucleosyl)-tetraphosphatase (asymmetrical) activity"/>
    <property type="evidence" value="ECO:0007669"/>
    <property type="project" value="TreeGrafter"/>
</dbReference>
<dbReference type="GO" id="GO:0006754">
    <property type="term" value="P:ATP biosynthetic process"/>
    <property type="evidence" value="ECO:0007669"/>
    <property type="project" value="TreeGrafter"/>
</dbReference>
<dbReference type="GO" id="GO:0006167">
    <property type="term" value="P:AMP biosynthetic process"/>
    <property type="evidence" value="ECO:0007669"/>
    <property type="project" value="TreeGrafter"/>
</dbReference>
<dbReference type="SUPFAM" id="SSF55811">
    <property type="entry name" value="Nudix"/>
    <property type="match status" value="1"/>
</dbReference>
<dbReference type="Proteomes" id="UP000177855">
    <property type="component" value="Unassembled WGS sequence"/>
</dbReference>
<evidence type="ECO:0000313" key="4">
    <source>
        <dbReference type="Proteomes" id="UP000177855"/>
    </source>
</evidence>
<dbReference type="PANTHER" id="PTHR21340:SF0">
    <property type="entry name" value="BIS(5'-NUCLEOSYL)-TETRAPHOSPHATASE [ASYMMETRICAL]"/>
    <property type="match status" value="1"/>
</dbReference>
<dbReference type="PROSITE" id="PS51462">
    <property type="entry name" value="NUDIX"/>
    <property type="match status" value="1"/>
</dbReference>
<protein>
    <recommendedName>
        <fullName evidence="2">Nudix hydrolase domain-containing protein</fullName>
    </recommendedName>
</protein>
<dbReference type="InterPro" id="IPR000086">
    <property type="entry name" value="NUDIX_hydrolase_dom"/>
</dbReference>
<dbReference type="PANTHER" id="PTHR21340">
    <property type="entry name" value="DIADENOSINE 5,5-P1,P4-TETRAPHOSPHATE PYROPHOSPHOHYDROLASE MUTT"/>
    <property type="match status" value="1"/>
</dbReference>
<reference evidence="3 4" key="1">
    <citation type="journal article" date="2016" name="Nat. Commun.">
        <title>Thousands of microbial genomes shed light on interconnected biogeochemical processes in an aquifer system.</title>
        <authorList>
            <person name="Anantharaman K."/>
            <person name="Brown C.T."/>
            <person name="Hug L.A."/>
            <person name="Sharon I."/>
            <person name="Castelle C.J."/>
            <person name="Probst A.J."/>
            <person name="Thomas B.C."/>
            <person name="Singh A."/>
            <person name="Wilkins M.J."/>
            <person name="Karaoz U."/>
            <person name="Brodie E.L."/>
            <person name="Williams K.H."/>
            <person name="Hubbard S.S."/>
            <person name="Banfield J.F."/>
        </authorList>
    </citation>
    <scope>NUCLEOTIDE SEQUENCE [LARGE SCALE GENOMIC DNA]</scope>
</reference>
<proteinExistence type="predicted"/>
<gene>
    <name evidence="3" type="ORF">A2210_02835</name>
</gene>
<dbReference type="Gene3D" id="3.90.79.10">
    <property type="entry name" value="Nucleoside Triphosphate Pyrophosphohydrolase"/>
    <property type="match status" value="1"/>
</dbReference>
<evidence type="ECO:0000256" key="1">
    <source>
        <dbReference type="ARBA" id="ARBA00022801"/>
    </source>
</evidence>
<evidence type="ECO:0000259" key="2">
    <source>
        <dbReference type="PROSITE" id="PS51462"/>
    </source>
</evidence>
<organism evidence="3 4">
    <name type="scientific">Candidatus Woesebacteria bacterium RIFOXYA1_FULL_40_18</name>
    <dbReference type="NCBI Taxonomy" id="1802532"/>
    <lineage>
        <taxon>Bacteria</taxon>
        <taxon>Candidatus Woeseibacteriota</taxon>
    </lineage>
</organism>
<sequence>MNIKNNLIRVSGAIVFKDQRGKRSFLLVKQGNEDKWEIPKVTARKGESSVRAAIRMIGELAGINARILEEAGRGSGTATINGRTIPQRLYYYLMVQRAASEVIGFEKYEWLDFERAYRSLSLKREKDMLRQAKYILKKWEKEKPKSL</sequence>
<comment type="caution">
    <text evidence="3">The sequence shown here is derived from an EMBL/GenBank/DDBJ whole genome shotgun (WGS) entry which is preliminary data.</text>
</comment>
<name>A0A1F8CLT1_9BACT</name>
<dbReference type="Pfam" id="PF00293">
    <property type="entry name" value="NUDIX"/>
    <property type="match status" value="1"/>
</dbReference>
<dbReference type="AlphaFoldDB" id="A0A1F8CLT1"/>
<dbReference type="InterPro" id="IPR015797">
    <property type="entry name" value="NUDIX_hydrolase-like_dom_sf"/>
</dbReference>